<dbReference type="Gene3D" id="3.10.20.90">
    <property type="entry name" value="Phosphatidylinositol 3-kinase Catalytic Subunit, Chain A, domain 1"/>
    <property type="match status" value="1"/>
</dbReference>
<dbReference type="EMBL" id="ML978178">
    <property type="protein sequence ID" value="KAF2031756.1"/>
    <property type="molecule type" value="Genomic_DNA"/>
</dbReference>
<organism evidence="3 4">
    <name type="scientific">Setomelanomma holmii</name>
    <dbReference type="NCBI Taxonomy" id="210430"/>
    <lineage>
        <taxon>Eukaryota</taxon>
        <taxon>Fungi</taxon>
        <taxon>Dikarya</taxon>
        <taxon>Ascomycota</taxon>
        <taxon>Pezizomycotina</taxon>
        <taxon>Dothideomycetes</taxon>
        <taxon>Pleosporomycetidae</taxon>
        <taxon>Pleosporales</taxon>
        <taxon>Pleosporineae</taxon>
        <taxon>Phaeosphaeriaceae</taxon>
        <taxon>Setomelanomma</taxon>
    </lineage>
</organism>
<comment type="caution">
    <text evidence="3">The sequence shown here is derived from an EMBL/GenBank/DDBJ whole genome shotgun (WGS) entry which is preliminary data.</text>
</comment>
<dbReference type="InterPro" id="IPR022617">
    <property type="entry name" value="Rad60/SUMO-like_dom"/>
</dbReference>
<reference evidence="3" key="1">
    <citation type="journal article" date="2020" name="Stud. Mycol.">
        <title>101 Dothideomycetes genomes: a test case for predicting lifestyles and emergence of pathogens.</title>
        <authorList>
            <person name="Haridas S."/>
            <person name="Albert R."/>
            <person name="Binder M."/>
            <person name="Bloem J."/>
            <person name="Labutti K."/>
            <person name="Salamov A."/>
            <person name="Andreopoulos B."/>
            <person name="Baker S."/>
            <person name="Barry K."/>
            <person name="Bills G."/>
            <person name="Bluhm B."/>
            <person name="Cannon C."/>
            <person name="Castanera R."/>
            <person name="Culley D."/>
            <person name="Daum C."/>
            <person name="Ezra D."/>
            <person name="Gonzalez J."/>
            <person name="Henrissat B."/>
            <person name="Kuo A."/>
            <person name="Liang C."/>
            <person name="Lipzen A."/>
            <person name="Lutzoni F."/>
            <person name="Magnuson J."/>
            <person name="Mondo S."/>
            <person name="Nolan M."/>
            <person name="Ohm R."/>
            <person name="Pangilinan J."/>
            <person name="Park H.-J."/>
            <person name="Ramirez L."/>
            <person name="Alfaro M."/>
            <person name="Sun H."/>
            <person name="Tritt A."/>
            <person name="Yoshinaga Y."/>
            <person name="Zwiers L.-H."/>
            <person name="Turgeon B."/>
            <person name="Goodwin S."/>
            <person name="Spatafora J."/>
            <person name="Crous P."/>
            <person name="Grigoriev I."/>
        </authorList>
    </citation>
    <scope>NUCLEOTIDE SEQUENCE</scope>
    <source>
        <strain evidence="3">CBS 110217</strain>
    </source>
</reference>
<protein>
    <recommendedName>
        <fullName evidence="2">Ubiquitin-like domain-containing protein</fullName>
    </recommendedName>
</protein>
<dbReference type="AlphaFoldDB" id="A0A9P4LLP3"/>
<evidence type="ECO:0000259" key="2">
    <source>
        <dbReference type="PROSITE" id="PS50053"/>
    </source>
</evidence>
<evidence type="ECO:0000313" key="3">
    <source>
        <dbReference type="EMBL" id="KAF2031756.1"/>
    </source>
</evidence>
<feature type="compositionally biased region" description="Acidic residues" evidence="1">
    <location>
        <begin position="141"/>
        <end position="151"/>
    </location>
</feature>
<sequence length="442" mass="49441">MTDSAEGPPAPKKRSFFKRAAWQDAPKNEGDDMFSHANDFQKIVAEQHRLEEEKQRKVEAKKRTKHSDKKRRKVSTDCDEPILARSGSSSDAQRTGSKATPHSPAPPKPPPDSLAARYNTLARSASSPKDNKKSIIIDLGDSGDDDDDDSDYNSKSFNVNSAVDCPFWQEQPQQDIAVRPLKPRPEDDDEPEEVLDPVLAALAAKARERAANREHTMPSANGERAKAPVAQLFISPEIPDAKPLMVKVRIDSTLEKTRLAWCGKQGYTPEMSKNVFFTWKGTRVYDSTTIKRLGIQVDAKGNVSIEGDTNVYDDMNLPKVHVEAWTDELFQQYKREEAAEAAAKRLAAAPTLIVEEREPTPEPISKVQKLRLIMKAKGKEDFRLSVNPDTTFGHIADAYKQRRDVPKSQPITLMFDGDRLAPMDTIADSEVEDMDSIDVLFK</sequence>
<feature type="domain" description="Ubiquitin-like" evidence="2">
    <location>
        <begin position="370"/>
        <end position="442"/>
    </location>
</feature>
<evidence type="ECO:0000256" key="1">
    <source>
        <dbReference type="SAM" id="MobiDB-lite"/>
    </source>
</evidence>
<name>A0A9P4LLP3_9PLEO</name>
<dbReference type="OrthoDB" id="3365399at2759"/>
<feature type="compositionally biased region" description="Basic and acidic residues" evidence="1">
    <location>
        <begin position="45"/>
        <end position="58"/>
    </location>
</feature>
<gene>
    <name evidence="3" type="ORF">EK21DRAFT_62513</name>
</gene>
<keyword evidence="4" id="KW-1185">Reference proteome</keyword>
<feature type="compositionally biased region" description="Pro residues" evidence="1">
    <location>
        <begin position="103"/>
        <end position="112"/>
    </location>
</feature>
<feature type="region of interest" description="Disordered" evidence="1">
    <location>
        <begin position="1"/>
        <end position="192"/>
    </location>
</feature>
<dbReference type="Pfam" id="PF11976">
    <property type="entry name" value="Rad60-SLD"/>
    <property type="match status" value="1"/>
</dbReference>
<dbReference type="PANTHER" id="PTHR10562">
    <property type="entry name" value="SMALL UBIQUITIN-RELATED MODIFIER"/>
    <property type="match status" value="1"/>
</dbReference>
<dbReference type="PROSITE" id="PS50053">
    <property type="entry name" value="UBIQUITIN_2"/>
    <property type="match status" value="1"/>
</dbReference>
<proteinExistence type="predicted"/>
<dbReference type="InterPro" id="IPR029071">
    <property type="entry name" value="Ubiquitin-like_domsf"/>
</dbReference>
<accession>A0A9P4LLP3</accession>
<evidence type="ECO:0000313" key="4">
    <source>
        <dbReference type="Proteomes" id="UP000799777"/>
    </source>
</evidence>
<dbReference type="Proteomes" id="UP000799777">
    <property type="component" value="Unassembled WGS sequence"/>
</dbReference>
<feature type="compositionally biased region" description="Basic residues" evidence="1">
    <location>
        <begin position="59"/>
        <end position="73"/>
    </location>
</feature>
<dbReference type="CDD" id="cd17080">
    <property type="entry name" value="Ubl_SLD2_Esc2_like"/>
    <property type="match status" value="1"/>
</dbReference>
<feature type="compositionally biased region" description="Polar residues" evidence="1">
    <location>
        <begin position="86"/>
        <end position="96"/>
    </location>
</feature>
<dbReference type="SUPFAM" id="SSF54236">
    <property type="entry name" value="Ubiquitin-like"/>
    <property type="match status" value="1"/>
</dbReference>
<dbReference type="InterPro" id="IPR000626">
    <property type="entry name" value="Ubiquitin-like_dom"/>
</dbReference>